<keyword evidence="1" id="KW-0732">Signal</keyword>
<evidence type="ECO:0000256" key="1">
    <source>
        <dbReference type="SAM" id="SignalP"/>
    </source>
</evidence>
<dbReference type="RefSeq" id="WP_369896378.1">
    <property type="nucleotide sequence ID" value="NZ_JBGFFX010000013.1"/>
</dbReference>
<protein>
    <recommendedName>
        <fullName evidence="4">Outer membrane porin, OprD family</fullName>
    </recommendedName>
</protein>
<reference evidence="2 3" key="1">
    <citation type="submission" date="2024-07" db="EMBL/GenBank/DDBJ databases">
        <authorList>
            <person name="Hebao G."/>
        </authorList>
    </citation>
    <scope>NUCLEOTIDE SEQUENCE [LARGE SCALE GENOMIC DNA]</scope>
    <source>
        <strain evidence="2 3">ACCC 02193</strain>
    </source>
</reference>
<dbReference type="Gene3D" id="2.40.160.10">
    <property type="entry name" value="Porin"/>
    <property type="match status" value="1"/>
</dbReference>
<dbReference type="Proteomes" id="UP001565243">
    <property type="component" value="Unassembled WGS sequence"/>
</dbReference>
<sequence>MKNRNVFLLALLAAVAAHAEESGGDFQRFLKETQLDLTLRSHWKYLKENEAQPKAVHNAWGAATTLDFRSGWLGDTLGFDASYTRAAKLAASDYFATRGILYNHGAGFDKSNAGGFSRFGQRYLKLKLGDDAFGLKAKGGWHQLKNVGVLTNTYRLSRNSYQGYSGSLRWQNLQLDMAWVTRSIMYDSPDSVHFLTLDGKEIDSILTGGLSWEKQNAVFSWAWGESKDYLRRHLLEITYPLTPKWALASQIYGSQALEKYKAMPQSKKQFNDSAWHYAGEVRWQDDSWIQKIGVAWTRAEKRNGVGYYDRYIGKNTRGRFNALTSAGKDYLRDGELALTSFTEYQFTESLASGIQVNYGQFSYKNNKIRTGEITWLNRWQPREGQLKDLTLAAQLGYGWSYKNINATPILNSAGEYQRSPSLSAEVGVTWKFGLL</sequence>
<gene>
    <name evidence="2" type="ORF">AB6T85_19250</name>
</gene>
<feature type="chain" id="PRO_5046947877" description="Outer membrane porin, OprD family" evidence="1">
    <location>
        <begin position="20"/>
        <end position="435"/>
    </location>
</feature>
<organism evidence="2 3">
    <name type="scientific">Erwinia aeris</name>
    <dbReference type="NCBI Taxonomy" id="3239803"/>
    <lineage>
        <taxon>Bacteria</taxon>
        <taxon>Pseudomonadati</taxon>
        <taxon>Pseudomonadota</taxon>
        <taxon>Gammaproteobacteria</taxon>
        <taxon>Enterobacterales</taxon>
        <taxon>Erwiniaceae</taxon>
        <taxon>Erwinia</taxon>
    </lineage>
</organism>
<dbReference type="InterPro" id="IPR023614">
    <property type="entry name" value="Porin_dom_sf"/>
</dbReference>
<comment type="caution">
    <text evidence="2">The sequence shown here is derived from an EMBL/GenBank/DDBJ whole genome shotgun (WGS) entry which is preliminary data.</text>
</comment>
<keyword evidence="3" id="KW-1185">Reference proteome</keyword>
<feature type="signal peptide" evidence="1">
    <location>
        <begin position="1"/>
        <end position="19"/>
    </location>
</feature>
<dbReference type="EMBL" id="JBGFFX010000013">
    <property type="protein sequence ID" value="MEY8772547.1"/>
    <property type="molecule type" value="Genomic_DNA"/>
</dbReference>
<proteinExistence type="predicted"/>
<name>A0ABV4ECR5_9GAMM</name>
<evidence type="ECO:0008006" key="4">
    <source>
        <dbReference type="Google" id="ProtNLM"/>
    </source>
</evidence>
<evidence type="ECO:0000313" key="2">
    <source>
        <dbReference type="EMBL" id="MEY8772547.1"/>
    </source>
</evidence>
<accession>A0ABV4ECR5</accession>
<evidence type="ECO:0000313" key="3">
    <source>
        <dbReference type="Proteomes" id="UP001565243"/>
    </source>
</evidence>